<keyword evidence="2" id="KW-1185">Reference proteome</keyword>
<accession>A0ABY7TZ83</accession>
<evidence type="ECO:0000313" key="2">
    <source>
        <dbReference type="Proteomes" id="UP001218231"/>
    </source>
</evidence>
<gene>
    <name evidence="1" type="ORF">PQ457_06475</name>
</gene>
<dbReference type="RefSeq" id="WP_273618911.1">
    <property type="nucleotide sequence ID" value="NZ_CP103868.1"/>
</dbReference>
<protein>
    <submittedName>
        <fullName evidence="1">Host attachment family protein</fullName>
    </submittedName>
</protein>
<dbReference type="Pfam" id="PF18856">
    <property type="entry name" value="baeRF_family12"/>
    <property type="match status" value="1"/>
</dbReference>
<dbReference type="EMBL" id="CP117417">
    <property type="protein sequence ID" value="WCT78601.1"/>
    <property type="molecule type" value="Genomic_DNA"/>
</dbReference>
<organism evidence="1 2">
    <name type="scientific">Novosphingobium humi</name>
    <dbReference type="NCBI Taxonomy" id="2282397"/>
    <lineage>
        <taxon>Bacteria</taxon>
        <taxon>Pseudomonadati</taxon>
        <taxon>Pseudomonadota</taxon>
        <taxon>Alphaproteobacteria</taxon>
        <taxon>Sphingomonadales</taxon>
        <taxon>Sphingomonadaceae</taxon>
        <taxon>Novosphingobium</taxon>
    </lineage>
</organism>
<dbReference type="Proteomes" id="UP001218231">
    <property type="component" value="Chromosome"/>
</dbReference>
<dbReference type="InterPro" id="IPR041374">
    <property type="entry name" value="BaeRF_family12"/>
</dbReference>
<reference evidence="1 2" key="1">
    <citation type="submission" date="2023-02" db="EMBL/GenBank/DDBJ databases">
        <title>Genome sequence of Novosphingobium humi KACC 19094.</title>
        <authorList>
            <person name="Kim S."/>
            <person name="Heo J."/>
            <person name="Kwon S.-W."/>
        </authorList>
    </citation>
    <scope>NUCLEOTIDE SEQUENCE [LARGE SCALE GENOMIC DNA]</scope>
    <source>
        <strain evidence="1 2">KACC 19094</strain>
    </source>
</reference>
<sequence>MKLAHDIIILVADGTRMLLLKNHGNPLNPDLRVIGHRQFENPPNRDLLADAPGISVSRAFPGHDTIARGDPHQANEDAFLMEAAEALAGVVEASAGLVVVAPPRALGVLRQHYGDHVRARLLAEIDKDLVRHPVDDIARLLCAYPDTAEA</sequence>
<evidence type="ECO:0000313" key="1">
    <source>
        <dbReference type="EMBL" id="WCT78601.1"/>
    </source>
</evidence>
<name>A0ABY7TZ83_9SPHN</name>
<proteinExistence type="predicted"/>